<dbReference type="Proteomes" id="UP000695562">
    <property type="component" value="Unassembled WGS sequence"/>
</dbReference>
<comment type="caution">
    <text evidence="2">The sequence shown here is derived from an EMBL/GenBank/DDBJ whole genome shotgun (WGS) entry which is preliminary data.</text>
</comment>
<dbReference type="PANTHER" id="PTHR32134:SF178">
    <property type="entry name" value="FNIP REPEAT-CONTAINING PROTEIN"/>
    <property type="match status" value="1"/>
</dbReference>
<dbReference type="EMBL" id="AJWJ01000071">
    <property type="protein sequence ID" value="KAF2076151.1"/>
    <property type="molecule type" value="Genomic_DNA"/>
</dbReference>
<keyword evidence="1" id="KW-0677">Repeat</keyword>
<proteinExistence type="predicted"/>
<dbReference type="Pfam" id="PF05725">
    <property type="entry name" value="FNIP"/>
    <property type="match status" value="2"/>
</dbReference>
<evidence type="ECO:0000313" key="3">
    <source>
        <dbReference type="Proteomes" id="UP000695562"/>
    </source>
</evidence>
<evidence type="ECO:0000256" key="1">
    <source>
        <dbReference type="ARBA" id="ARBA00022737"/>
    </source>
</evidence>
<dbReference type="SUPFAM" id="SSF52058">
    <property type="entry name" value="L domain-like"/>
    <property type="match status" value="1"/>
</dbReference>
<dbReference type="InterPro" id="IPR051251">
    <property type="entry name" value="STK_FNIP-Repeat"/>
</dbReference>
<organism evidence="2 3">
    <name type="scientific">Polysphondylium violaceum</name>
    <dbReference type="NCBI Taxonomy" id="133409"/>
    <lineage>
        <taxon>Eukaryota</taxon>
        <taxon>Amoebozoa</taxon>
        <taxon>Evosea</taxon>
        <taxon>Eumycetozoa</taxon>
        <taxon>Dictyostelia</taxon>
        <taxon>Dictyosteliales</taxon>
        <taxon>Dictyosteliaceae</taxon>
        <taxon>Polysphondylium</taxon>
    </lineage>
</organism>
<evidence type="ECO:0000313" key="2">
    <source>
        <dbReference type="EMBL" id="KAF2076151.1"/>
    </source>
</evidence>
<dbReference type="OrthoDB" id="29321at2759"/>
<dbReference type="PANTHER" id="PTHR32134">
    <property type="entry name" value="FNIP REPEAT-CONTAINING PROTEIN"/>
    <property type="match status" value="1"/>
</dbReference>
<reference evidence="2" key="1">
    <citation type="submission" date="2020-01" db="EMBL/GenBank/DDBJ databases">
        <title>Development of genomics and gene disruption for Polysphondylium violaceum indicates a role for the polyketide synthase stlB in stalk morphogenesis.</title>
        <authorList>
            <person name="Narita B."/>
            <person name="Kawabe Y."/>
            <person name="Kin K."/>
            <person name="Saito T."/>
            <person name="Gibbs R."/>
            <person name="Kuspa A."/>
            <person name="Muzny D."/>
            <person name="Queller D."/>
            <person name="Richards S."/>
            <person name="Strassman J."/>
            <person name="Sucgang R."/>
            <person name="Worley K."/>
            <person name="Schaap P."/>
        </authorList>
    </citation>
    <scope>NUCLEOTIDE SEQUENCE</scope>
    <source>
        <strain evidence="2">QSvi11</strain>
    </source>
</reference>
<sequence length="542" mass="62296">MDNNTISFFSIWRNFYIKKIITENVIYQGLTCSITIPFLLKHSDYLWKQRINYNTNIELKVYDSHFRENIKEFLECKRDDLITKITFNKLFNQALPINFFNQGLVSIDFGLCFDQELTSTFPNSVETIILSIKYNKPLNANLFPINLKKLCIGSGFNNIIEGSFPSTLETLTLGTSFQFNDREEQVFSQNLTDVSISLKNNTIPKVMLSSIKRLSIEDKSVNLDKQQFPKLSHLKISYGGNTTLETDFIPKDIKNLKLQTIVPSKNFYFPPHLQVLELINIPYNNNLVIPVTVTKLLINFPFIQKPLSKTFIPPSVTKLNLGNTFIQSGTLSNTNVTNLTFCGNFKYELLAGDLPSSLTKLNMNWRSVLSSQFQQEFKGTIFPNSLLDIELPSSSCKFEANVLPKGIKRLVYHTRNFQIKQFPTNLSDLTIINDDDKIDFNDFCFPSCLKKLKLIQYNSLKIQGQIPNHITYLDLMECQSSNINQDFIPRDIVSLKNSPPLLTPNLKETFPSLLFISMKNSSFQKSTKDLKIPNTLREFKIF</sequence>
<accession>A0A8J4Q7S9</accession>
<dbReference type="InterPro" id="IPR008615">
    <property type="entry name" value="FNIP"/>
</dbReference>
<evidence type="ECO:0008006" key="4">
    <source>
        <dbReference type="Google" id="ProtNLM"/>
    </source>
</evidence>
<protein>
    <recommendedName>
        <fullName evidence="4">FNIP repeat-containing protein</fullName>
    </recommendedName>
</protein>
<keyword evidence="3" id="KW-1185">Reference proteome</keyword>
<name>A0A8J4Q7S9_9MYCE</name>
<gene>
    <name evidence="2" type="ORF">CYY_002558</name>
</gene>
<dbReference type="AlphaFoldDB" id="A0A8J4Q7S9"/>